<dbReference type="SUPFAM" id="SSF53850">
    <property type="entry name" value="Periplasmic binding protein-like II"/>
    <property type="match status" value="1"/>
</dbReference>
<dbReference type="Gene3D" id="1.10.10.10">
    <property type="entry name" value="Winged helix-like DNA-binding domain superfamily/Winged helix DNA-binding domain"/>
    <property type="match status" value="1"/>
</dbReference>
<comment type="similarity">
    <text evidence="1">Belongs to the LysR transcriptional regulatory family.</text>
</comment>
<dbReference type="PANTHER" id="PTHR30346:SF0">
    <property type="entry name" value="HCA OPERON TRANSCRIPTIONAL ACTIVATOR HCAR"/>
    <property type="match status" value="1"/>
</dbReference>
<accession>A0ABW3EAU4</accession>
<proteinExistence type="inferred from homology"/>
<keyword evidence="3" id="KW-0238">DNA-binding</keyword>
<evidence type="ECO:0000256" key="1">
    <source>
        <dbReference type="ARBA" id="ARBA00009437"/>
    </source>
</evidence>
<dbReference type="CDD" id="cd05466">
    <property type="entry name" value="PBP2_LTTR_substrate"/>
    <property type="match status" value="1"/>
</dbReference>
<dbReference type="PRINTS" id="PR00039">
    <property type="entry name" value="HTHLYSR"/>
</dbReference>
<keyword evidence="4" id="KW-0804">Transcription</keyword>
<evidence type="ECO:0000313" key="7">
    <source>
        <dbReference type="Proteomes" id="UP001597104"/>
    </source>
</evidence>
<dbReference type="PROSITE" id="PS50931">
    <property type="entry name" value="HTH_LYSR"/>
    <property type="match status" value="1"/>
</dbReference>
<organism evidence="6 7">
    <name type="scientific">Loigolactobacillus binensis</name>
    <dbReference type="NCBI Taxonomy" id="2559922"/>
    <lineage>
        <taxon>Bacteria</taxon>
        <taxon>Bacillati</taxon>
        <taxon>Bacillota</taxon>
        <taxon>Bacilli</taxon>
        <taxon>Lactobacillales</taxon>
        <taxon>Lactobacillaceae</taxon>
        <taxon>Loigolactobacillus</taxon>
    </lineage>
</organism>
<name>A0ABW3EAU4_9LACO</name>
<reference evidence="7" key="1">
    <citation type="journal article" date="2019" name="Int. J. Syst. Evol. Microbiol.">
        <title>The Global Catalogue of Microorganisms (GCM) 10K type strain sequencing project: providing services to taxonomists for standard genome sequencing and annotation.</title>
        <authorList>
            <consortium name="The Broad Institute Genomics Platform"/>
            <consortium name="The Broad Institute Genome Sequencing Center for Infectious Disease"/>
            <person name="Wu L."/>
            <person name="Ma J."/>
        </authorList>
    </citation>
    <scope>NUCLEOTIDE SEQUENCE [LARGE SCALE GENOMIC DNA]</scope>
    <source>
        <strain evidence="7">CCM 8925</strain>
    </source>
</reference>
<evidence type="ECO:0000313" key="6">
    <source>
        <dbReference type="EMBL" id="MFD0897401.1"/>
    </source>
</evidence>
<dbReference type="InterPro" id="IPR036390">
    <property type="entry name" value="WH_DNA-bd_sf"/>
</dbReference>
<sequence length="293" mass="32838">MDVNKLNTFLDLTETLNYTETAARLFLSQATVSKQIIALEKEIGLQLFKRDHRQVTITAAGLKILPLVRELVANNAALMAELNVLKSQQSNTLTIRAIPSISQYRAFNILAAFTKAHPEIKLNFAEAESETLANSIAQRRTDIVFMRIFDVAKCPYDRLLGETDHFVALLPQQHRLATKKALTIADLREESFLQLDEATNLLDPVIKMMQTAGYQPNVTYKGKRVELILEMISRGMGVSILMSHSADLTDFPNIVAVPIAPAVNSVVAFVRPQQQNTPASDLFWQFCQQHGMR</sequence>
<evidence type="ECO:0000256" key="4">
    <source>
        <dbReference type="ARBA" id="ARBA00023163"/>
    </source>
</evidence>
<dbReference type="Pfam" id="PF03466">
    <property type="entry name" value="LysR_substrate"/>
    <property type="match status" value="1"/>
</dbReference>
<dbReference type="RefSeq" id="WP_137637259.1">
    <property type="nucleotide sequence ID" value="NZ_BJDN01000006.1"/>
</dbReference>
<keyword evidence="7" id="KW-1185">Reference proteome</keyword>
<dbReference type="InterPro" id="IPR000847">
    <property type="entry name" value="LysR_HTH_N"/>
</dbReference>
<dbReference type="Pfam" id="PF00126">
    <property type="entry name" value="HTH_1"/>
    <property type="match status" value="1"/>
</dbReference>
<evidence type="ECO:0000256" key="3">
    <source>
        <dbReference type="ARBA" id="ARBA00023125"/>
    </source>
</evidence>
<evidence type="ECO:0000259" key="5">
    <source>
        <dbReference type="PROSITE" id="PS50931"/>
    </source>
</evidence>
<dbReference type="Gene3D" id="3.40.190.290">
    <property type="match status" value="1"/>
</dbReference>
<dbReference type="EMBL" id="JBHTIO010000032">
    <property type="protein sequence ID" value="MFD0897401.1"/>
    <property type="molecule type" value="Genomic_DNA"/>
</dbReference>
<dbReference type="SUPFAM" id="SSF46785">
    <property type="entry name" value="Winged helix' DNA-binding domain"/>
    <property type="match status" value="1"/>
</dbReference>
<gene>
    <name evidence="6" type="ORF">ACFQZ7_06570</name>
</gene>
<keyword evidence="2" id="KW-0805">Transcription regulation</keyword>
<feature type="domain" description="HTH lysR-type" evidence="5">
    <location>
        <begin position="1"/>
        <end position="58"/>
    </location>
</feature>
<dbReference type="InterPro" id="IPR036388">
    <property type="entry name" value="WH-like_DNA-bd_sf"/>
</dbReference>
<evidence type="ECO:0000256" key="2">
    <source>
        <dbReference type="ARBA" id="ARBA00023015"/>
    </source>
</evidence>
<comment type="caution">
    <text evidence="6">The sequence shown here is derived from an EMBL/GenBank/DDBJ whole genome shotgun (WGS) entry which is preliminary data.</text>
</comment>
<protein>
    <submittedName>
        <fullName evidence="6">LysR family transcriptional regulator</fullName>
    </submittedName>
</protein>
<dbReference type="InterPro" id="IPR005119">
    <property type="entry name" value="LysR_subst-bd"/>
</dbReference>
<dbReference type="Proteomes" id="UP001597104">
    <property type="component" value="Unassembled WGS sequence"/>
</dbReference>
<dbReference type="PANTHER" id="PTHR30346">
    <property type="entry name" value="TRANSCRIPTIONAL DUAL REGULATOR HCAR-RELATED"/>
    <property type="match status" value="1"/>
</dbReference>